<evidence type="ECO:0000256" key="4">
    <source>
        <dbReference type="ARBA" id="ARBA00022617"/>
    </source>
</evidence>
<dbReference type="AlphaFoldDB" id="A0A7X9P1A3"/>
<comment type="similarity">
    <text evidence="2">Belongs to the anaerobic coproporphyrinogen-III oxidase family. HemW subfamily.</text>
</comment>
<keyword evidence="13" id="KW-1185">Reference proteome</keyword>
<dbReference type="InterPro" id="IPR058240">
    <property type="entry name" value="rSAM_sf"/>
</dbReference>
<dbReference type="InterPro" id="IPR013785">
    <property type="entry name" value="Aldolase_TIM"/>
</dbReference>
<dbReference type="SFLD" id="SFLDS00029">
    <property type="entry name" value="Radical_SAM"/>
    <property type="match status" value="1"/>
</dbReference>
<dbReference type="EMBL" id="JABANE010000014">
    <property type="protein sequence ID" value="NME67719.1"/>
    <property type="molecule type" value="Genomic_DNA"/>
</dbReference>
<evidence type="ECO:0000256" key="7">
    <source>
        <dbReference type="ARBA" id="ARBA00023004"/>
    </source>
</evidence>
<dbReference type="PANTHER" id="PTHR13932:SF5">
    <property type="entry name" value="RADICAL S-ADENOSYL METHIONINE DOMAIN-CONTAINING PROTEIN 1, MITOCHONDRIAL"/>
    <property type="match status" value="1"/>
</dbReference>
<accession>A0A7X9P1A3</accession>
<comment type="cofactor">
    <cofactor evidence="1">
        <name>[4Fe-4S] cluster</name>
        <dbReference type="ChEBI" id="CHEBI:49883"/>
    </cofactor>
</comment>
<dbReference type="GO" id="GO:0004109">
    <property type="term" value="F:coproporphyrinogen oxidase activity"/>
    <property type="evidence" value="ECO:0007669"/>
    <property type="project" value="InterPro"/>
</dbReference>
<evidence type="ECO:0000256" key="8">
    <source>
        <dbReference type="ARBA" id="ARBA00023014"/>
    </source>
</evidence>
<keyword evidence="8 10" id="KW-0411">Iron-sulfur</keyword>
<evidence type="ECO:0000256" key="10">
    <source>
        <dbReference type="RuleBase" id="RU364116"/>
    </source>
</evidence>
<sequence>MSGIYLHIPFCKQACHYCDFHFSTSLKTKDLVIESMLKEIEMQKDFFSEKIKTIYFGGGTPSILSTHELEKLLDGIHKNFQVDAADLELTLEANPDDLTASKLKELSLLGVNRLSIGLQSFHEPHLRLMNRAHNAQESKECVKLAQDAGFSNLTIDLIYGIPAPDHSIWENDLSTALELNVPHISSYCLTVEQKTALGNWAKTGKFKPAEDEFAAEQFEYLVQTLKEKGYEQYEISNFAKEGYYSKHNSSYWQGKPYLGIGPGAHSFDGKKLRQYNVSNNPKYYKSILEHQKLDCEVEHLTREDGINEYLLTTLRTSWGCDIMHLKNIYQFDLKKEKELELEKMNQSGWLVWKGNKLILSESGKLFADQIASDLFL</sequence>
<dbReference type="Proteomes" id="UP000576082">
    <property type="component" value="Unassembled WGS sequence"/>
</dbReference>
<evidence type="ECO:0000256" key="1">
    <source>
        <dbReference type="ARBA" id="ARBA00001966"/>
    </source>
</evidence>
<dbReference type="SFLD" id="SFLDG01082">
    <property type="entry name" value="B12-binding_domain_containing"/>
    <property type="match status" value="1"/>
</dbReference>
<dbReference type="GO" id="GO:0006779">
    <property type="term" value="P:porphyrin-containing compound biosynthetic process"/>
    <property type="evidence" value="ECO:0007669"/>
    <property type="project" value="InterPro"/>
</dbReference>
<dbReference type="NCBIfam" id="TIGR00539">
    <property type="entry name" value="hemN_rel"/>
    <property type="match status" value="1"/>
</dbReference>
<dbReference type="SUPFAM" id="SSF102114">
    <property type="entry name" value="Radical SAM enzymes"/>
    <property type="match status" value="1"/>
</dbReference>
<dbReference type="GO" id="GO:0005737">
    <property type="term" value="C:cytoplasm"/>
    <property type="evidence" value="ECO:0007669"/>
    <property type="project" value="UniProtKB-SubCell"/>
</dbReference>
<dbReference type="InterPro" id="IPR006638">
    <property type="entry name" value="Elp3/MiaA/NifB-like_rSAM"/>
</dbReference>
<comment type="caution">
    <text evidence="12">The sequence shown here is derived from an EMBL/GenBank/DDBJ whole genome shotgun (WGS) entry which is preliminary data.</text>
</comment>
<dbReference type="SFLD" id="SFLDF00562">
    <property type="entry name" value="HemN-like__clustered_with_heat"/>
    <property type="match status" value="1"/>
</dbReference>
<evidence type="ECO:0000313" key="13">
    <source>
        <dbReference type="Proteomes" id="UP000576082"/>
    </source>
</evidence>
<keyword evidence="5 10" id="KW-0949">S-adenosyl-L-methionine</keyword>
<keyword evidence="6 10" id="KW-0479">Metal-binding</keyword>
<dbReference type="RefSeq" id="WP_169656050.1">
    <property type="nucleotide sequence ID" value="NZ_JABANE010000014.1"/>
</dbReference>
<name>A0A7X9P1A3_9BACT</name>
<proteinExistence type="inferred from homology"/>
<reference evidence="12 13" key="1">
    <citation type="submission" date="2020-04" db="EMBL/GenBank/DDBJ databases">
        <title>Flammeovirga sp. SR4, a novel species isolated from seawater.</title>
        <authorList>
            <person name="Wang X."/>
        </authorList>
    </citation>
    <scope>NUCLEOTIDE SEQUENCE [LARGE SCALE GENOMIC DNA]</scope>
    <source>
        <strain evidence="12 13">ATCC 23126</strain>
    </source>
</reference>
<keyword evidence="7 10" id="KW-0408">Iron</keyword>
<comment type="function">
    <text evidence="10">Probably acts as a heme chaperone, transferring heme to an unknown acceptor. Binds one molecule of heme per monomer, possibly covalently. Binds 1 [4Fe-4S] cluster. The cluster is coordinated with 3 cysteines and an exchangeable S-adenosyl-L-methionine.</text>
</comment>
<evidence type="ECO:0000256" key="5">
    <source>
        <dbReference type="ARBA" id="ARBA00022691"/>
    </source>
</evidence>
<dbReference type="Gene3D" id="3.20.20.70">
    <property type="entry name" value="Aldolase class I"/>
    <property type="match status" value="1"/>
</dbReference>
<comment type="subcellular location">
    <subcellularLocation>
        <location evidence="10">Cytoplasm</location>
    </subcellularLocation>
</comment>
<protein>
    <recommendedName>
        <fullName evidence="3 10">Heme chaperone HemW</fullName>
    </recommendedName>
</protein>
<dbReference type="SMART" id="SM00729">
    <property type="entry name" value="Elp3"/>
    <property type="match status" value="1"/>
</dbReference>
<feature type="domain" description="Radical SAM core" evidence="11">
    <location>
        <begin position="1"/>
        <end position="231"/>
    </location>
</feature>
<dbReference type="GO" id="GO:0046872">
    <property type="term" value="F:metal ion binding"/>
    <property type="evidence" value="ECO:0007669"/>
    <property type="project" value="UniProtKB-UniRule"/>
</dbReference>
<dbReference type="PROSITE" id="PS51918">
    <property type="entry name" value="RADICAL_SAM"/>
    <property type="match status" value="1"/>
</dbReference>
<evidence type="ECO:0000256" key="9">
    <source>
        <dbReference type="ARBA" id="ARBA00023186"/>
    </source>
</evidence>
<dbReference type="InterPro" id="IPR007197">
    <property type="entry name" value="rSAM"/>
</dbReference>
<keyword evidence="9 10" id="KW-0143">Chaperone</keyword>
<organism evidence="12 13">
    <name type="scientific">Flammeovirga aprica JL-4</name>
    <dbReference type="NCBI Taxonomy" id="694437"/>
    <lineage>
        <taxon>Bacteria</taxon>
        <taxon>Pseudomonadati</taxon>
        <taxon>Bacteroidota</taxon>
        <taxon>Cytophagia</taxon>
        <taxon>Cytophagales</taxon>
        <taxon>Flammeovirgaceae</taxon>
        <taxon>Flammeovirga</taxon>
    </lineage>
</organism>
<keyword evidence="4 10" id="KW-0349">Heme</keyword>
<evidence type="ECO:0000259" key="11">
    <source>
        <dbReference type="PROSITE" id="PS51918"/>
    </source>
</evidence>
<dbReference type="InterPro" id="IPR034505">
    <property type="entry name" value="Coproporphyrinogen-III_oxidase"/>
</dbReference>
<dbReference type="InterPro" id="IPR004559">
    <property type="entry name" value="HemW-like"/>
</dbReference>
<evidence type="ECO:0000313" key="12">
    <source>
        <dbReference type="EMBL" id="NME67719.1"/>
    </source>
</evidence>
<dbReference type="PANTHER" id="PTHR13932">
    <property type="entry name" value="COPROPORPHYRINIGEN III OXIDASE"/>
    <property type="match status" value="1"/>
</dbReference>
<keyword evidence="10" id="KW-0963">Cytoplasm</keyword>
<dbReference type="SFLD" id="SFLDG01065">
    <property type="entry name" value="anaerobic_coproporphyrinogen-I"/>
    <property type="match status" value="1"/>
</dbReference>
<dbReference type="GO" id="GO:0051539">
    <property type="term" value="F:4 iron, 4 sulfur cluster binding"/>
    <property type="evidence" value="ECO:0007669"/>
    <property type="project" value="UniProtKB-UniRule"/>
</dbReference>
<keyword evidence="10" id="KW-0004">4Fe-4S</keyword>
<dbReference type="CDD" id="cd01335">
    <property type="entry name" value="Radical_SAM"/>
    <property type="match status" value="1"/>
</dbReference>
<evidence type="ECO:0000256" key="3">
    <source>
        <dbReference type="ARBA" id="ARBA00017228"/>
    </source>
</evidence>
<dbReference type="Pfam" id="PF04055">
    <property type="entry name" value="Radical_SAM"/>
    <property type="match status" value="1"/>
</dbReference>
<evidence type="ECO:0000256" key="6">
    <source>
        <dbReference type="ARBA" id="ARBA00022723"/>
    </source>
</evidence>
<gene>
    <name evidence="12" type="primary">hemW</name>
    <name evidence="12" type="ORF">HHU12_07050</name>
</gene>
<evidence type="ECO:0000256" key="2">
    <source>
        <dbReference type="ARBA" id="ARBA00006100"/>
    </source>
</evidence>
<dbReference type="SFLD" id="SFLDF00288">
    <property type="entry name" value="HemN-like__clustered_with_nucl"/>
    <property type="match status" value="1"/>
</dbReference>